<feature type="transmembrane region" description="Helical" evidence="5">
    <location>
        <begin position="169"/>
        <end position="189"/>
    </location>
</feature>
<feature type="domain" description="Peptidase S54 rhomboid" evidence="6">
    <location>
        <begin position="42"/>
        <end position="185"/>
    </location>
</feature>
<sequence>MRGSRSWLALCALHGVASMVLWWSQEAAVQALVWRSAEWKQAPWTLWTSAWVHLNTPHLVGNQLALGALTAAGWWLRPTRAATLAWALSWPLMQLSLLLWPLIGYAVGLSGVLHAGVAVLAMQLLLAGPRALRPWGTLLMAGLLLKLWLEQGWARPVVWDPGNQMSVVQAAHLGGAAWGALFGALGAGWNRWRARRAVG</sequence>
<evidence type="ECO:0000256" key="2">
    <source>
        <dbReference type="ARBA" id="ARBA00022692"/>
    </source>
</evidence>
<name>A0A1L1PEX2_HYDIT</name>
<dbReference type="GO" id="GO:0016020">
    <property type="term" value="C:membrane"/>
    <property type="evidence" value="ECO:0007669"/>
    <property type="project" value="UniProtKB-SubCell"/>
</dbReference>
<gene>
    <name evidence="7" type="ORF">BN948_03027</name>
</gene>
<dbReference type="SUPFAM" id="SSF144091">
    <property type="entry name" value="Rhomboid-like"/>
    <property type="match status" value="1"/>
</dbReference>
<dbReference type="AlphaFoldDB" id="A0A1L1PEX2"/>
<protein>
    <submittedName>
        <fullName evidence="7">Rhombosortase</fullName>
    </submittedName>
</protein>
<feature type="transmembrane region" description="Helical" evidence="5">
    <location>
        <begin position="98"/>
        <end position="120"/>
    </location>
</feature>
<keyword evidence="3 5" id="KW-1133">Transmembrane helix</keyword>
<reference evidence="8" key="2">
    <citation type="submission" date="2014-11" db="EMBL/GenBank/DDBJ databases">
        <title>Draft genome sequence of Hydrogenophaga intermedia S1.</title>
        <authorList>
            <person name="Gan H.M."/>
            <person name="Chew T.H."/>
            <person name="Stolz A."/>
        </authorList>
    </citation>
    <scope>NUCLEOTIDE SEQUENCE [LARGE SCALE GENOMIC DNA]</scope>
    <source>
        <strain evidence="8">S1</strain>
    </source>
</reference>
<dbReference type="InterPro" id="IPR022764">
    <property type="entry name" value="Peptidase_S54_rhomboid_dom"/>
</dbReference>
<keyword evidence="4 5" id="KW-0472">Membrane</keyword>
<dbReference type="RefSeq" id="WP_009520221.1">
    <property type="nucleotide sequence ID" value="NZ_CCAE010000026.1"/>
</dbReference>
<dbReference type="Proteomes" id="UP000028878">
    <property type="component" value="Unassembled WGS sequence"/>
</dbReference>
<evidence type="ECO:0000313" key="8">
    <source>
        <dbReference type="Proteomes" id="UP000028878"/>
    </source>
</evidence>
<comment type="subcellular location">
    <subcellularLocation>
        <location evidence="1">Membrane</location>
        <topology evidence="1">Multi-pass membrane protein</topology>
    </subcellularLocation>
</comment>
<reference evidence="8" key="1">
    <citation type="submission" date="2014-02" db="EMBL/GenBank/DDBJ databases">
        <authorList>
            <person name="Gan H."/>
        </authorList>
    </citation>
    <scope>NUCLEOTIDE SEQUENCE [LARGE SCALE GENOMIC DNA]</scope>
    <source>
        <strain evidence="8">S1</strain>
    </source>
</reference>
<dbReference type="GO" id="GO:0004252">
    <property type="term" value="F:serine-type endopeptidase activity"/>
    <property type="evidence" value="ECO:0007669"/>
    <property type="project" value="InterPro"/>
</dbReference>
<evidence type="ECO:0000256" key="1">
    <source>
        <dbReference type="ARBA" id="ARBA00004141"/>
    </source>
</evidence>
<accession>A0A1L1PEX2</accession>
<evidence type="ECO:0000256" key="5">
    <source>
        <dbReference type="SAM" id="Phobius"/>
    </source>
</evidence>
<dbReference type="InterPro" id="IPR035952">
    <property type="entry name" value="Rhomboid-like_sf"/>
</dbReference>
<dbReference type="EMBL" id="CCAE010000026">
    <property type="protein sequence ID" value="CDN88592.1"/>
    <property type="molecule type" value="Genomic_DNA"/>
</dbReference>
<dbReference type="Gene3D" id="1.20.1540.10">
    <property type="entry name" value="Rhomboid-like"/>
    <property type="match status" value="1"/>
</dbReference>
<dbReference type="Pfam" id="PF01694">
    <property type="entry name" value="Rhomboid"/>
    <property type="match status" value="1"/>
</dbReference>
<evidence type="ECO:0000259" key="6">
    <source>
        <dbReference type="Pfam" id="PF01694"/>
    </source>
</evidence>
<evidence type="ECO:0000313" key="7">
    <source>
        <dbReference type="EMBL" id="CDN88592.1"/>
    </source>
</evidence>
<organism evidence="7 8">
    <name type="scientific">Hydrogenophaga intermedia</name>
    <dbReference type="NCBI Taxonomy" id="65786"/>
    <lineage>
        <taxon>Bacteria</taxon>
        <taxon>Pseudomonadati</taxon>
        <taxon>Pseudomonadota</taxon>
        <taxon>Betaproteobacteria</taxon>
        <taxon>Burkholderiales</taxon>
        <taxon>Comamonadaceae</taxon>
        <taxon>Hydrogenophaga</taxon>
    </lineage>
</organism>
<evidence type="ECO:0000256" key="3">
    <source>
        <dbReference type="ARBA" id="ARBA00022989"/>
    </source>
</evidence>
<proteinExistence type="predicted"/>
<keyword evidence="2 5" id="KW-0812">Transmembrane</keyword>
<keyword evidence="8" id="KW-1185">Reference proteome</keyword>
<evidence type="ECO:0000256" key="4">
    <source>
        <dbReference type="ARBA" id="ARBA00023136"/>
    </source>
</evidence>